<dbReference type="Gene3D" id="3.40.50.300">
    <property type="entry name" value="P-loop containing nucleotide triphosphate hydrolases"/>
    <property type="match status" value="1"/>
</dbReference>
<dbReference type="Gene3D" id="3.40.50.10810">
    <property type="entry name" value="Tandem AAA-ATPase domain"/>
    <property type="match status" value="1"/>
</dbReference>
<dbReference type="InterPro" id="IPR027417">
    <property type="entry name" value="P-loop_NTPase"/>
</dbReference>
<protein>
    <recommendedName>
        <fullName evidence="5">Helicase ATP-binding domain-containing protein</fullName>
    </recommendedName>
</protein>
<keyword evidence="1" id="KW-1133">Transmembrane helix</keyword>
<evidence type="ECO:0000259" key="3">
    <source>
        <dbReference type="PROSITE" id="PS51194"/>
    </source>
</evidence>
<feature type="domain" description="Helicase C-terminal" evidence="3">
    <location>
        <begin position="522"/>
        <end position="688"/>
    </location>
</feature>
<dbReference type="InterPro" id="IPR001650">
    <property type="entry name" value="Helicase_C-like"/>
</dbReference>
<evidence type="ECO:0000259" key="2">
    <source>
        <dbReference type="PROSITE" id="PS51192"/>
    </source>
</evidence>
<evidence type="ECO:0000313" key="4">
    <source>
        <dbReference type="EMBL" id="QHS79286.1"/>
    </source>
</evidence>
<proteinExistence type="predicted"/>
<dbReference type="EMBL" id="MN740628">
    <property type="protein sequence ID" value="QHS79286.1"/>
    <property type="molecule type" value="Genomic_DNA"/>
</dbReference>
<dbReference type="Pfam" id="PF00271">
    <property type="entry name" value="Helicase_C"/>
    <property type="match status" value="1"/>
</dbReference>
<keyword evidence="1" id="KW-0812">Transmembrane</keyword>
<feature type="domain" description="Helicase ATP-binding" evidence="2">
    <location>
        <begin position="48"/>
        <end position="198"/>
    </location>
</feature>
<dbReference type="PROSITE" id="PS51192">
    <property type="entry name" value="HELICASE_ATP_BIND_1"/>
    <property type="match status" value="1"/>
</dbReference>
<organism evidence="4">
    <name type="scientific">viral metagenome</name>
    <dbReference type="NCBI Taxonomy" id="1070528"/>
    <lineage>
        <taxon>unclassified sequences</taxon>
        <taxon>metagenomes</taxon>
        <taxon>organismal metagenomes</taxon>
    </lineage>
</organism>
<feature type="transmembrane region" description="Helical" evidence="1">
    <location>
        <begin position="307"/>
        <end position="327"/>
    </location>
</feature>
<keyword evidence="1" id="KW-0472">Membrane</keyword>
<name>A0A6C0AI04_9ZZZZ</name>
<evidence type="ECO:0000256" key="1">
    <source>
        <dbReference type="SAM" id="Phobius"/>
    </source>
</evidence>
<accession>A0A6C0AI04</accession>
<feature type="transmembrane region" description="Helical" evidence="1">
    <location>
        <begin position="333"/>
        <end position="352"/>
    </location>
</feature>
<sequence length="787" mass="91991">MYAKLRETTTSKINAIVNTLEQFTFKMHAAHAKKTILLHQIYPSYFLAVEQPDQKGLLINHYMGTGKTTTGIQFMYTFYQKKKIIVLPSYIKAVWEKEIQGYGFDRKMEEHGLGEYTFIFYEDVLDYFQKNKDIHDTILIMDEGHHIVELIKQKYTSAEVITVLSGLRKMDKIMLMTGTPFSMDEFDITYLINIVAGTTLLPYSKTEFRKQFFYTNKLSAFFSGYFSPVFTSKLPLYTGFAFFAVYMWDFVKYSTTMTSNMIPLQYDRAYQNWKYRKETYVYGTTKEEDDYYARYEGQKFSTVAPSVYTMTTVAAYLALFNMSIVTTAAVPTLMMPLIPVFLAIFLSVYCYINRLSELENIKLLNLTKLSKVISKYISYYEVPSDTSGYINHLITYTSNGFRNQHNSCYSLTQSKISNKTLCCPFYKKRVANGSFMFPEIKITQSFITYNPEQCMLFLRMTYNMLSHDDAYDLKLTSLPKLDKSIDPDMYELDKSLSTHVKDLSVFKDKGRIIGNIGPIPPKFEAIYQTIGEEPVVVYSNFYEEGLLLFEKFLSQRTKTYALIEPSMSQTSIDHILQRFKTTKQSKDRIQIILVHPLFTEGISIFECRQLHILEPMLNYAHYEQLVARVVRYKSHSMLPPEKRQVKVYVWITTVTDIITRILYNKLGTEYNETSTLHKGTNLTLSHFSRKVKSYIQHSPETIYWSRLTQYNQDITPDTLVFNDLLKLKKTIKTFQEKIKELSIESCHNQALCKLMKVSLKQIQKTRKKKNTYTEEPYDNQIPHVKCK</sequence>
<dbReference type="InterPro" id="IPR014001">
    <property type="entry name" value="Helicase_ATP-bd"/>
</dbReference>
<dbReference type="AlphaFoldDB" id="A0A6C0AI04"/>
<reference evidence="4" key="1">
    <citation type="journal article" date="2020" name="Nature">
        <title>Giant virus diversity and host interactions through global metagenomics.</title>
        <authorList>
            <person name="Schulz F."/>
            <person name="Roux S."/>
            <person name="Paez-Espino D."/>
            <person name="Jungbluth S."/>
            <person name="Walsh D.A."/>
            <person name="Denef V.J."/>
            <person name="McMahon K.D."/>
            <person name="Konstantinidis K.T."/>
            <person name="Eloe-Fadrosh E.A."/>
            <person name="Kyrpides N.C."/>
            <person name="Woyke T."/>
        </authorList>
    </citation>
    <scope>NUCLEOTIDE SEQUENCE</scope>
    <source>
        <strain evidence="4">GVMAG-S-1035118-87</strain>
    </source>
</reference>
<dbReference type="SUPFAM" id="SSF52540">
    <property type="entry name" value="P-loop containing nucleoside triphosphate hydrolases"/>
    <property type="match status" value="2"/>
</dbReference>
<dbReference type="PROSITE" id="PS51194">
    <property type="entry name" value="HELICASE_CTER"/>
    <property type="match status" value="1"/>
</dbReference>
<evidence type="ECO:0008006" key="5">
    <source>
        <dbReference type="Google" id="ProtNLM"/>
    </source>
</evidence>
<dbReference type="InterPro" id="IPR038718">
    <property type="entry name" value="SNF2-like_sf"/>
</dbReference>